<dbReference type="OrthoDB" id="204872at2157"/>
<keyword evidence="5 6" id="KW-0472">Membrane</keyword>
<keyword evidence="4 6" id="KW-1133">Transmembrane helix</keyword>
<evidence type="ECO:0000313" key="8">
    <source>
        <dbReference type="EMBL" id="SDQ56170.1"/>
    </source>
</evidence>
<evidence type="ECO:0000256" key="5">
    <source>
        <dbReference type="ARBA" id="ARBA00023136"/>
    </source>
</evidence>
<feature type="transmembrane region" description="Helical" evidence="6">
    <location>
        <begin position="203"/>
        <end position="221"/>
    </location>
</feature>
<dbReference type="EMBL" id="QQST01000001">
    <property type="protein sequence ID" value="RDI70953.1"/>
    <property type="molecule type" value="Genomic_DNA"/>
</dbReference>
<gene>
    <name evidence="7" type="ORF">DWB78_03980</name>
    <name evidence="8" type="ORF">SAMN05216278_1986</name>
</gene>
<feature type="transmembrane region" description="Helical" evidence="6">
    <location>
        <begin position="241"/>
        <end position="268"/>
    </location>
</feature>
<evidence type="ECO:0000256" key="1">
    <source>
        <dbReference type="ARBA" id="ARBA00004651"/>
    </source>
</evidence>
<dbReference type="Proteomes" id="UP000255421">
    <property type="component" value="Unassembled WGS sequence"/>
</dbReference>
<keyword evidence="3 6" id="KW-0812">Transmembrane</keyword>
<dbReference type="RefSeq" id="WP_092536580.1">
    <property type="nucleotide sequence ID" value="NZ_FNKQ01000002.1"/>
</dbReference>
<evidence type="ECO:0000256" key="6">
    <source>
        <dbReference type="SAM" id="Phobius"/>
    </source>
</evidence>
<evidence type="ECO:0000313" key="7">
    <source>
        <dbReference type="EMBL" id="RDI70953.1"/>
    </source>
</evidence>
<dbReference type="PIRSF" id="PIRSF035875">
    <property type="entry name" value="RNase_BN"/>
    <property type="match status" value="1"/>
</dbReference>
<name>A0A1H1BWN2_9EURY</name>
<dbReference type="EMBL" id="FNKQ01000002">
    <property type="protein sequence ID" value="SDQ56170.1"/>
    <property type="molecule type" value="Genomic_DNA"/>
</dbReference>
<accession>A0A1H1BWN2</accession>
<keyword evidence="2" id="KW-1003">Cell membrane</keyword>
<dbReference type="PANTHER" id="PTHR30213">
    <property type="entry name" value="INNER MEMBRANE PROTEIN YHJD"/>
    <property type="match status" value="1"/>
</dbReference>
<dbReference type="Pfam" id="PF03631">
    <property type="entry name" value="Virul_fac_BrkB"/>
    <property type="match status" value="1"/>
</dbReference>
<evidence type="ECO:0000256" key="2">
    <source>
        <dbReference type="ARBA" id="ARBA00022475"/>
    </source>
</evidence>
<reference evidence="9" key="1">
    <citation type="submission" date="2016-10" db="EMBL/GenBank/DDBJ databases">
        <authorList>
            <person name="Varghese N."/>
            <person name="Submissions S."/>
        </authorList>
    </citation>
    <scope>NUCLEOTIDE SEQUENCE [LARGE SCALE GENOMIC DNA]</scope>
    <source>
        <strain evidence="9">CGMCC 1.12397</strain>
    </source>
</reference>
<evidence type="ECO:0000313" key="10">
    <source>
        <dbReference type="Proteomes" id="UP000255421"/>
    </source>
</evidence>
<dbReference type="InterPro" id="IPR017039">
    <property type="entry name" value="Virul_fac_BrkB"/>
</dbReference>
<feature type="transmembrane region" description="Helical" evidence="6">
    <location>
        <begin position="177"/>
        <end position="197"/>
    </location>
</feature>
<dbReference type="Proteomes" id="UP000199289">
    <property type="component" value="Unassembled WGS sequence"/>
</dbReference>
<evidence type="ECO:0000256" key="4">
    <source>
        <dbReference type="ARBA" id="ARBA00022989"/>
    </source>
</evidence>
<sequence>MRLVRGIESLRRRVRTNRVVVVVGTVRREIREQNIPLLAGSFAYHALVSLLPLLFLLFVVTGFVVDEPLAVFVVESTERYLTPGETLLVADVITDDQNRFRASVLSVGVLLWSTLKVFRRLDTAFSAVYGTTGEDSLVDRVHDGAVAFFAVVFAVLAFYGATVGLGDVRGFPGLEYVRSLLVVLGATVAFLPLYLLFPDVDVSVAEAIPGAVVAGVGWAFLQRIFEFYLELTGEYRTYGVFGGFILLALWLYLAGLLLLGGAVVNAVLGGRIGTAEE</sequence>
<dbReference type="AlphaFoldDB" id="A0A1H1BWN2"/>
<dbReference type="PANTHER" id="PTHR30213:SF0">
    <property type="entry name" value="UPF0761 MEMBRANE PROTEIN YIHY"/>
    <property type="match status" value="1"/>
</dbReference>
<organism evidence="8 9">
    <name type="scientific">Halopelagius longus</name>
    <dbReference type="NCBI Taxonomy" id="1236180"/>
    <lineage>
        <taxon>Archaea</taxon>
        <taxon>Methanobacteriati</taxon>
        <taxon>Methanobacteriota</taxon>
        <taxon>Stenosarchaea group</taxon>
        <taxon>Halobacteria</taxon>
        <taxon>Halobacteriales</taxon>
        <taxon>Haloferacaceae</taxon>
    </lineage>
</organism>
<feature type="transmembrane region" description="Helical" evidence="6">
    <location>
        <begin position="145"/>
        <end position="165"/>
    </location>
</feature>
<evidence type="ECO:0000313" key="9">
    <source>
        <dbReference type="Proteomes" id="UP000199289"/>
    </source>
</evidence>
<feature type="transmembrane region" description="Helical" evidence="6">
    <location>
        <begin position="37"/>
        <end position="65"/>
    </location>
</feature>
<dbReference type="NCBIfam" id="TIGR00765">
    <property type="entry name" value="yihY_not_rbn"/>
    <property type="match status" value="1"/>
</dbReference>
<dbReference type="GO" id="GO:0005886">
    <property type="term" value="C:plasma membrane"/>
    <property type="evidence" value="ECO:0007669"/>
    <property type="project" value="UniProtKB-SubCell"/>
</dbReference>
<proteinExistence type="predicted"/>
<evidence type="ECO:0000256" key="3">
    <source>
        <dbReference type="ARBA" id="ARBA00022692"/>
    </source>
</evidence>
<keyword evidence="10" id="KW-1185">Reference proteome</keyword>
<reference evidence="7 10" key="3">
    <citation type="submission" date="2018-07" db="EMBL/GenBank/DDBJ databases">
        <title>Genome sequence of extremly halophilic archaeon Halopelagius longus strain BC12-B1.</title>
        <authorList>
            <person name="Zhang X."/>
        </authorList>
    </citation>
    <scope>NUCLEOTIDE SEQUENCE [LARGE SCALE GENOMIC DNA]</scope>
    <source>
        <strain evidence="7 10">BC12-B1</strain>
    </source>
</reference>
<comment type="subcellular location">
    <subcellularLocation>
        <location evidence="1">Cell membrane</location>
        <topology evidence="1">Multi-pass membrane protein</topology>
    </subcellularLocation>
</comment>
<reference evidence="8" key="2">
    <citation type="submission" date="2016-10" db="EMBL/GenBank/DDBJ databases">
        <authorList>
            <person name="de Groot N.N."/>
        </authorList>
    </citation>
    <scope>NUCLEOTIDE SEQUENCE [LARGE SCALE GENOMIC DNA]</scope>
    <source>
        <strain evidence="8">CGMCC 1.12397</strain>
    </source>
</reference>
<protein>
    <submittedName>
        <fullName evidence="7 8">Membrane protein</fullName>
    </submittedName>
</protein>